<keyword evidence="3" id="KW-0326">Glycosidase</keyword>
<protein>
    <submittedName>
        <fullName evidence="6">Hydrolase</fullName>
    </submittedName>
</protein>
<dbReference type="Proteomes" id="UP000022910">
    <property type="component" value="Unassembled WGS sequence"/>
</dbReference>
<gene>
    <name evidence="6" type="ORF">RirG_089540</name>
</gene>
<dbReference type="GO" id="GO:0050295">
    <property type="term" value="F:steryl-beta-glucosidase activity"/>
    <property type="evidence" value="ECO:0007669"/>
    <property type="project" value="TreeGrafter"/>
</dbReference>
<dbReference type="HOGENOM" id="CLU_009024_0_1_1"/>
<dbReference type="Pfam" id="PF00150">
    <property type="entry name" value="Cellulase"/>
    <property type="match status" value="2"/>
</dbReference>
<dbReference type="PANTHER" id="PTHR31308">
    <property type="match status" value="1"/>
</dbReference>
<dbReference type="OMA" id="MWQTFLT"/>
<accession>A0A015MTZ1</accession>
<dbReference type="InterPro" id="IPR001547">
    <property type="entry name" value="Glyco_hydro_5"/>
</dbReference>
<keyword evidence="2 6" id="KW-0378">Hydrolase</keyword>
<dbReference type="InterPro" id="IPR052066">
    <property type="entry name" value="Glycosphingolipid_Hydrolases"/>
</dbReference>
<name>A0A015MTZ1_RHIIW</name>
<dbReference type="SUPFAM" id="SSF51445">
    <property type="entry name" value="(Trans)glycosidases"/>
    <property type="match status" value="1"/>
</dbReference>
<dbReference type="STRING" id="1432141.A0A015MTZ1"/>
<feature type="domain" description="Glycoside hydrolase family 5" evidence="4">
    <location>
        <begin position="97"/>
        <end position="292"/>
    </location>
</feature>
<evidence type="ECO:0000256" key="1">
    <source>
        <dbReference type="ARBA" id="ARBA00005641"/>
    </source>
</evidence>
<feature type="domain" description="Glycoside hydrolase family 5" evidence="4">
    <location>
        <begin position="395"/>
        <end position="569"/>
    </location>
</feature>
<comment type="similarity">
    <text evidence="1">Belongs to the glycosyl hydrolase 5 (cellulase A) family.</text>
</comment>
<evidence type="ECO:0000259" key="4">
    <source>
        <dbReference type="Pfam" id="PF00150"/>
    </source>
</evidence>
<dbReference type="Pfam" id="PF18564">
    <property type="entry name" value="Glyco_hydro_5_C"/>
    <property type="match status" value="1"/>
</dbReference>
<proteinExistence type="inferred from homology"/>
<sequence>MLRQDSLSTISGTTITEKSLLTSSSVATINIENNDLLYLDGKHIKDSSNRTILLRGINLSGASKNPSYPSKIPSHQPEEFFDHKKARFIGRPFPLESADEHFQRLKEWGFNFLRFIVTWEAIEHEGPGKYDSEFLDYIVKILYKAKEYGFKCFIDPHQDVWSRFSGGSGAPGWTLELAGFNIRNFMETEAAIVQNTYDKPKEFPKMIWSTNYYKLASSTMFTLFYSGRTYAPKCIVDDMNIQDYLQLHFINSYKILAERIAKENLTDNVVVGYDTMNEPSWGWVGTEDLNKYPEFQEYRRGKTPTPFQTMLLGEGIPCKLDVWDIVWYGFGKVGNEYIDPKGKTAWLENDPEGYNWKKSEEFPRGECIWAAHGVWDKSTRKLLRPDYFSMNPINNKPYNWYEESFKPFIRKYTSALRSVHPNAIIFIQPPVLEIPPKFDNPEDPQERLIYSPHWYDGLTLVQKQFNWWNIDYLGLKRGKYLGPIPAIKLGDKAIKQSFTEQLGLIKEEGEKYLDNIPCIIGEIGIPFDMENGKAYKTGNYIQQIKAMDANFVALESNLLNYTLWNYCDDNDHQWGDQWNGEDLSIYSTSNPANSLLSYNYNKDLDLGGRALFSLLRPFPLKTFGEPLSLNFNPWTKKFYYSYRNVTDTPKDFPTVIYLPRFHFNNENDFTVKVSSGKWNWDKDNQRILYWHDITSMNESKENLDYSVHEIYIEGKRNLLNVDYVREVTSLPCTTNEKINEKKANSVGYPIKTFGGICFLTAVSLSIFLNYYDLIF</sequence>
<dbReference type="AlphaFoldDB" id="A0A015MTZ1"/>
<evidence type="ECO:0000256" key="3">
    <source>
        <dbReference type="ARBA" id="ARBA00023295"/>
    </source>
</evidence>
<dbReference type="InterPro" id="IPR017853">
    <property type="entry name" value="GH"/>
</dbReference>
<evidence type="ECO:0000313" key="7">
    <source>
        <dbReference type="Proteomes" id="UP000022910"/>
    </source>
</evidence>
<feature type="domain" description="Glycoside hydrolase family 5 C-terminal" evidence="5">
    <location>
        <begin position="616"/>
        <end position="692"/>
    </location>
</feature>
<dbReference type="InterPro" id="IPR013780">
    <property type="entry name" value="Glyco_hydro_b"/>
</dbReference>
<organism evidence="6 7">
    <name type="scientific">Rhizophagus irregularis (strain DAOM 197198w)</name>
    <name type="common">Glomus intraradices</name>
    <dbReference type="NCBI Taxonomy" id="1432141"/>
    <lineage>
        <taxon>Eukaryota</taxon>
        <taxon>Fungi</taxon>
        <taxon>Fungi incertae sedis</taxon>
        <taxon>Mucoromycota</taxon>
        <taxon>Glomeromycotina</taxon>
        <taxon>Glomeromycetes</taxon>
        <taxon>Glomerales</taxon>
        <taxon>Glomeraceae</taxon>
        <taxon>Rhizophagus</taxon>
    </lineage>
</organism>
<dbReference type="Gene3D" id="2.60.40.1180">
    <property type="entry name" value="Golgi alpha-mannosidase II"/>
    <property type="match status" value="1"/>
</dbReference>
<dbReference type="PROSITE" id="PS00659">
    <property type="entry name" value="GLYCOSYL_HYDROL_F5"/>
    <property type="match status" value="1"/>
</dbReference>
<dbReference type="EMBL" id="JEMT01016651">
    <property type="protein sequence ID" value="EXX70208.1"/>
    <property type="molecule type" value="Genomic_DNA"/>
</dbReference>
<evidence type="ECO:0000313" key="6">
    <source>
        <dbReference type="EMBL" id="EXX70208.1"/>
    </source>
</evidence>
<dbReference type="GO" id="GO:1904462">
    <property type="term" value="P:ergosteryl 3-beta-D-glucoside catabolic process"/>
    <property type="evidence" value="ECO:0007669"/>
    <property type="project" value="TreeGrafter"/>
</dbReference>
<dbReference type="Gene3D" id="3.20.20.80">
    <property type="entry name" value="Glycosidases"/>
    <property type="match status" value="2"/>
</dbReference>
<keyword evidence="7" id="KW-1185">Reference proteome</keyword>
<comment type="caution">
    <text evidence="6">The sequence shown here is derived from an EMBL/GenBank/DDBJ whole genome shotgun (WGS) entry which is preliminary data.</text>
</comment>
<dbReference type="InterPro" id="IPR018087">
    <property type="entry name" value="Glyco_hydro_5_CS"/>
</dbReference>
<dbReference type="InterPro" id="IPR041036">
    <property type="entry name" value="GH5_C"/>
</dbReference>
<dbReference type="OrthoDB" id="9971853at2759"/>
<dbReference type="GO" id="GO:0000272">
    <property type="term" value="P:polysaccharide catabolic process"/>
    <property type="evidence" value="ECO:0007669"/>
    <property type="project" value="InterPro"/>
</dbReference>
<dbReference type="PANTHER" id="PTHR31308:SF5">
    <property type="entry name" value="ERGOSTERYL-BETA-GLUCOSIDASE"/>
    <property type="match status" value="1"/>
</dbReference>
<evidence type="ECO:0000259" key="5">
    <source>
        <dbReference type="Pfam" id="PF18564"/>
    </source>
</evidence>
<reference evidence="6 7" key="1">
    <citation type="submission" date="2014-02" db="EMBL/GenBank/DDBJ databases">
        <title>Single nucleus genome sequencing reveals high similarity among nuclei of an endomycorrhizal fungus.</title>
        <authorList>
            <person name="Lin K."/>
            <person name="Geurts R."/>
            <person name="Zhang Z."/>
            <person name="Limpens E."/>
            <person name="Saunders D.G."/>
            <person name="Mu D."/>
            <person name="Pang E."/>
            <person name="Cao H."/>
            <person name="Cha H."/>
            <person name="Lin T."/>
            <person name="Zhou Q."/>
            <person name="Shang Y."/>
            <person name="Li Y."/>
            <person name="Ivanov S."/>
            <person name="Sharma T."/>
            <person name="Velzen R.V."/>
            <person name="Ruijter N.D."/>
            <person name="Aanen D.K."/>
            <person name="Win J."/>
            <person name="Kamoun S."/>
            <person name="Bisseling T."/>
            <person name="Huang S."/>
        </authorList>
    </citation>
    <scope>NUCLEOTIDE SEQUENCE [LARGE SCALE GENOMIC DNA]</scope>
    <source>
        <strain evidence="7">DAOM197198w</strain>
    </source>
</reference>
<evidence type="ECO:0000256" key="2">
    <source>
        <dbReference type="ARBA" id="ARBA00022801"/>
    </source>
</evidence>